<keyword evidence="1" id="KW-0812">Transmembrane</keyword>
<reference evidence="2" key="1">
    <citation type="journal article" date="2020" name="Nature">
        <title>Giant virus diversity and host interactions through global metagenomics.</title>
        <authorList>
            <person name="Schulz F."/>
            <person name="Roux S."/>
            <person name="Paez-Espino D."/>
            <person name="Jungbluth S."/>
            <person name="Walsh D.A."/>
            <person name="Denef V.J."/>
            <person name="McMahon K.D."/>
            <person name="Konstantinidis K.T."/>
            <person name="Eloe-Fadrosh E.A."/>
            <person name="Kyrpides N.C."/>
            <person name="Woyke T."/>
        </authorList>
    </citation>
    <scope>NUCLEOTIDE SEQUENCE</scope>
    <source>
        <strain evidence="2">GVMAG-M-3300023184-184</strain>
    </source>
</reference>
<keyword evidence="1" id="KW-0472">Membrane</keyword>
<dbReference type="AlphaFoldDB" id="A0A6C0HZM0"/>
<evidence type="ECO:0000313" key="2">
    <source>
        <dbReference type="EMBL" id="QHT85972.1"/>
    </source>
</evidence>
<dbReference type="Gene3D" id="2.60.120.200">
    <property type="match status" value="1"/>
</dbReference>
<keyword evidence="1" id="KW-1133">Transmembrane helix</keyword>
<name>A0A6C0HZM0_9ZZZZ</name>
<organism evidence="2">
    <name type="scientific">viral metagenome</name>
    <dbReference type="NCBI Taxonomy" id="1070528"/>
    <lineage>
        <taxon>unclassified sequences</taxon>
        <taxon>metagenomes</taxon>
        <taxon>organismal metagenomes</taxon>
    </lineage>
</organism>
<sequence length="238" mass="25858">MNYLVIILAVILVVIIWYVYINFTSAPTVASNIDLSTTSLSIPGNQIKGGTSSNYAIGCWIFIKNMPSGSVDIFNYVDNKNKGTNICSLNISNTSGPTLTANIATGTSMQTQTPVILTTNLPVQTWIYAVISVSSNYIDSYLNGKLVNSTPITGPWQSTNYPTDNAQGPTFISPKSGSNDLPVIITGLSRWNTPLDPQTVFGYYSQGNGNAMQTLLGANYHLDVVFKKDSDTRDWSIF</sequence>
<proteinExistence type="predicted"/>
<evidence type="ECO:0008006" key="3">
    <source>
        <dbReference type="Google" id="ProtNLM"/>
    </source>
</evidence>
<dbReference type="SUPFAM" id="SSF49899">
    <property type="entry name" value="Concanavalin A-like lectins/glucanases"/>
    <property type="match status" value="1"/>
</dbReference>
<evidence type="ECO:0000256" key="1">
    <source>
        <dbReference type="SAM" id="Phobius"/>
    </source>
</evidence>
<dbReference type="InterPro" id="IPR013320">
    <property type="entry name" value="ConA-like_dom_sf"/>
</dbReference>
<feature type="transmembrane region" description="Helical" evidence="1">
    <location>
        <begin position="6"/>
        <end position="23"/>
    </location>
</feature>
<accession>A0A6C0HZM0</accession>
<dbReference type="EMBL" id="MN740057">
    <property type="protein sequence ID" value="QHT85972.1"/>
    <property type="molecule type" value="Genomic_DNA"/>
</dbReference>
<dbReference type="Pfam" id="PF13385">
    <property type="entry name" value="Laminin_G_3"/>
    <property type="match status" value="1"/>
</dbReference>
<protein>
    <recommendedName>
        <fullName evidence="3">Lectin/glucanase superfamily protein</fullName>
    </recommendedName>
</protein>